<accession>A0A0G0TUC2</accession>
<sequence length="51" mass="5270">FRGNVGIGTTNPTTKLEVSGGPIKATGGLVIETRASDPANPETGRMWLITS</sequence>
<organism evidence="2 3">
    <name type="scientific">Candidatus Nomurabacteria bacterium GW2011_GWA2_40_9</name>
    <dbReference type="NCBI Taxonomy" id="1618734"/>
    <lineage>
        <taxon>Bacteria</taxon>
        <taxon>Candidatus Nomuraibacteriota</taxon>
    </lineage>
</organism>
<dbReference type="EMBL" id="LBZW01000036">
    <property type="protein sequence ID" value="KKR78446.1"/>
    <property type="molecule type" value="Genomic_DNA"/>
</dbReference>
<gene>
    <name evidence="2" type="ORF">UU24_C0036G0001</name>
</gene>
<feature type="compositionally biased region" description="Polar residues" evidence="1">
    <location>
        <begin position="7"/>
        <end position="16"/>
    </location>
</feature>
<evidence type="ECO:0000313" key="2">
    <source>
        <dbReference type="EMBL" id="KKR78446.1"/>
    </source>
</evidence>
<dbReference type="Proteomes" id="UP000034749">
    <property type="component" value="Unassembled WGS sequence"/>
</dbReference>
<comment type="caution">
    <text evidence="2">The sequence shown here is derived from an EMBL/GenBank/DDBJ whole genome shotgun (WGS) entry which is preliminary data.</text>
</comment>
<dbReference type="AlphaFoldDB" id="A0A0G0TUC2"/>
<reference evidence="2 3" key="1">
    <citation type="journal article" date="2015" name="Nature">
        <title>rRNA introns, odd ribosomes, and small enigmatic genomes across a large radiation of phyla.</title>
        <authorList>
            <person name="Brown C.T."/>
            <person name="Hug L.A."/>
            <person name="Thomas B.C."/>
            <person name="Sharon I."/>
            <person name="Castelle C.J."/>
            <person name="Singh A."/>
            <person name="Wilkins M.J."/>
            <person name="Williams K.H."/>
            <person name="Banfield J.F."/>
        </authorList>
    </citation>
    <scope>NUCLEOTIDE SEQUENCE [LARGE SCALE GENOMIC DNA]</scope>
</reference>
<evidence type="ECO:0000256" key="1">
    <source>
        <dbReference type="SAM" id="MobiDB-lite"/>
    </source>
</evidence>
<feature type="non-terminal residue" evidence="2">
    <location>
        <position position="1"/>
    </location>
</feature>
<name>A0A0G0TUC2_9BACT</name>
<feature type="region of interest" description="Disordered" evidence="1">
    <location>
        <begin position="1"/>
        <end position="20"/>
    </location>
</feature>
<evidence type="ECO:0000313" key="3">
    <source>
        <dbReference type="Proteomes" id="UP000034749"/>
    </source>
</evidence>
<protein>
    <submittedName>
        <fullName evidence="2">Uncharacterized protein</fullName>
    </submittedName>
</protein>
<proteinExistence type="predicted"/>